<reference evidence="2" key="1">
    <citation type="journal article" date="2019" name="Int. J. Syst. Evol. Microbiol.">
        <title>The Global Catalogue of Microorganisms (GCM) 10K type strain sequencing project: providing services to taxonomists for standard genome sequencing and annotation.</title>
        <authorList>
            <consortium name="The Broad Institute Genomics Platform"/>
            <consortium name="The Broad Institute Genome Sequencing Center for Infectious Disease"/>
            <person name="Wu L."/>
            <person name="Ma J."/>
        </authorList>
    </citation>
    <scope>NUCLEOTIDE SEQUENCE [LARGE SCALE GENOMIC DNA]</scope>
    <source>
        <strain evidence="2">JCM 16918</strain>
    </source>
</reference>
<proteinExistence type="predicted"/>
<organism evidence="1 2">
    <name type="scientific">Deinococcus daejeonensis</name>
    <dbReference type="NCBI Taxonomy" id="1007098"/>
    <lineage>
        <taxon>Bacteria</taxon>
        <taxon>Thermotogati</taxon>
        <taxon>Deinococcota</taxon>
        <taxon>Deinococci</taxon>
        <taxon>Deinococcales</taxon>
        <taxon>Deinococcaceae</taxon>
        <taxon>Deinococcus</taxon>
    </lineage>
</organism>
<keyword evidence="2" id="KW-1185">Reference proteome</keyword>
<sequence>MVNCTFGWDIEEAHRQRLLPGRVIELAARHGLDTIAEGVGGGGTAA</sequence>
<evidence type="ECO:0000313" key="2">
    <source>
        <dbReference type="Proteomes" id="UP000645517"/>
    </source>
</evidence>
<name>A0ABQ2JEG3_9DEIO</name>
<dbReference type="EMBL" id="BMOR01000026">
    <property type="protein sequence ID" value="GGN45246.1"/>
    <property type="molecule type" value="Genomic_DNA"/>
</dbReference>
<gene>
    <name evidence="1" type="ORF">GCM10010842_34620</name>
</gene>
<evidence type="ECO:0000313" key="1">
    <source>
        <dbReference type="EMBL" id="GGN45246.1"/>
    </source>
</evidence>
<dbReference type="Proteomes" id="UP000645517">
    <property type="component" value="Unassembled WGS sequence"/>
</dbReference>
<protein>
    <submittedName>
        <fullName evidence="1">Uncharacterized protein</fullName>
    </submittedName>
</protein>
<accession>A0ABQ2JEG3</accession>
<comment type="caution">
    <text evidence="1">The sequence shown here is derived from an EMBL/GenBank/DDBJ whole genome shotgun (WGS) entry which is preliminary data.</text>
</comment>